<evidence type="ECO:0000313" key="13">
    <source>
        <dbReference type="RefSeq" id="XP_028035303.1"/>
    </source>
</evidence>
<dbReference type="CDD" id="cd06583">
    <property type="entry name" value="PGRP"/>
    <property type="match status" value="1"/>
</dbReference>
<dbReference type="PANTHER" id="PTHR11022:SF77">
    <property type="entry name" value="PEPTIDOGLYCAN-RECOGNITION PROTEIN LB"/>
    <property type="match status" value="1"/>
</dbReference>
<feature type="signal peptide" evidence="9">
    <location>
        <begin position="1"/>
        <end position="18"/>
    </location>
</feature>
<keyword evidence="12" id="KW-1185">Reference proteome</keyword>
<keyword evidence="3 7" id="KW-0399">Innate immunity</keyword>
<dbReference type="AlphaFoldDB" id="A0A6J2K0U8"/>
<keyword evidence="4 9" id="KW-0732">Signal</keyword>
<protein>
    <recommendedName>
        <fullName evidence="7">Peptidoglycan-recognition protein</fullName>
    </recommendedName>
</protein>
<dbReference type="SMART" id="SM00644">
    <property type="entry name" value="Ami_2"/>
    <property type="match status" value="1"/>
</dbReference>
<dbReference type="PIRSF" id="PIRSF037945">
    <property type="entry name" value="PGRPs"/>
    <property type="match status" value="1"/>
</dbReference>
<dbReference type="InterPro" id="IPR002502">
    <property type="entry name" value="Amidase_domain"/>
</dbReference>
<sequence>MAGRHLFITMSLISIVTALPSPIKLVSDYSFPFVSREEWGARPPTMTSPLKVSPVPIVVIHHSYIPKICLVRADCERDLRNMQRVHQVTNGWEDIGYSFAVGGEGTVFEGRGWSSIGAHAFGVNTRSIGILLIGDFISNQPPQAQLQSVKDLIEAGVRLGHIRSDYKLIGHRQVTPTECPGQRLFDEISKWDHFSLNWDD</sequence>
<dbReference type="InterPro" id="IPR015510">
    <property type="entry name" value="PGRP"/>
</dbReference>
<evidence type="ECO:0000256" key="2">
    <source>
        <dbReference type="ARBA" id="ARBA00011245"/>
    </source>
</evidence>
<evidence type="ECO:0000256" key="3">
    <source>
        <dbReference type="ARBA" id="ARBA00022588"/>
    </source>
</evidence>
<feature type="chain" id="PRO_5026647733" description="Peptidoglycan-recognition protein" evidence="9">
    <location>
        <begin position="19"/>
        <end position="200"/>
    </location>
</feature>
<dbReference type="SUPFAM" id="SSF55846">
    <property type="entry name" value="N-acetylmuramoyl-L-alanine amidase-like"/>
    <property type="match status" value="1"/>
</dbReference>
<feature type="disulfide bond" evidence="8">
    <location>
        <begin position="69"/>
        <end position="75"/>
    </location>
</feature>
<evidence type="ECO:0000256" key="6">
    <source>
        <dbReference type="ARBA" id="ARBA00023157"/>
    </source>
</evidence>
<organism evidence="12 13">
    <name type="scientific">Bombyx mandarina</name>
    <name type="common">Wild silk moth</name>
    <name type="synonym">Wild silkworm</name>
    <dbReference type="NCBI Taxonomy" id="7092"/>
    <lineage>
        <taxon>Eukaryota</taxon>
        <taxon>Metazoa</taxon>
        <taxon>Ecdysozoa</taxon>
        <taxon>Arthropoda</taxon>
        <taxon>Hexapoda</taxon>
        <taxon>Insecta</taxon>
        <taxon>Pterygota</taxon>
        <taxon>Neoptera</taxon>
        <taxon>Endopterygota</taxon>
        <taxon>Lepidoptera</taxon>
        <taxon>Glossata</taxon>
        <taxon>Ditrysia</taxon>
        <taxon>Bombycoidea</taxon>
        <taxon>Bombycidae</taxon>
        <taxon>Bombycinae</taxon>
        <taxon>Bombyx</taxon>
    </lineage>
</organism>
<accession>A0A6J2K0U8</accession>
<dbReference type="InterPro" id="IPR006619">
    <property type="entry name" value="PGRP_domain_met/bac"/>
</dbReference>
<dbReference type="GO" id="GO:0042834">
    <property type="term" value="F:peptidoglycan binding"/>
    <property type="evidence" value="ECO:0007669"/>
    <property type="project" value="InterPro"/>
</dbReference>
<evidence type="ECO:0000256" key="4">
    <source>
        <dbReference type="ARBA" id="ARBA00022729"/>
    </source>
</evidence>
<feature type="domain" description="N-acetylmuramoyl-L-alanine amidase" evidence="10">
    <location>
        <begin position="42"/>
        <end position="181"/>
    </location>
</feature>
<dbReference type="InterPro" id="IPR017331">
    <property type="entry name" value="Peptidoglycan_recognition"/>
</dbReference>
<comment type="similarity">
    <text evidence="1 7">Belongs to the N-acetylmuramoyl-L-alanine amidase 2 family.</text>
</comment>
<keyword evidence="5 7" id="KW-0391">Immunity</keyword>
<dbReference type="OrthoDB" id="10001926at2759"/>
<reference evidence="13" key="1">
    <citation type="submission" date="2025-08" db="UniProtKB">
        <authorList>
            <consortium name="RefSeq"/>
        </authorList>
    </citation>
    <scope>IDENTIFICATION</scope>
    <source>
        <tissue evidence="13">Silk gland</tissue>
    </source>
</reference>
<evidence type="ECO:0000256" key="9">
    <source>
        <dbReference type="SAM" id="SignalP"/>
    </source>
</evidence>
<proteinExistence type="inferred from homology"/>
<dbReference type="RefSeq" id="XP_028035303.1">
    <property type="nucleotide sequence ID" value="XM_028179502.1"/>
</dbReference>
<dbReference type="Gene3D" id="3.40.80.10">
    <property type="entry name" value="Peptidoglycan recognition protein-like"/>
    <property type="match status" value="1"/>
</dbReference>
<dbReference type="GO" id="GO:0008745">
    <property type="term" value="F:N-acetylmuramoyl-L-alanine amidase activity"/>
    <property type="evidence" value="ECO:0007669"/>
    <property type="project" value="InterPro"/>
</dbReference>
<name>A0A6J2K0U8_BOMMA</name>
<evidence type="ECO:0000256" key="5">
    <source>
        <dbReference type="ARBA" id="ARBA00022859"/>
    </source>
</evidence>
<evidence type="ECO:0000259" key="11">
    <source>
        <dbReference type="SMART" id="SM00701"/>
    </source>
</evidence>
<gene>
    <name evidence="13" type="primary">LOC114246804</name>
</gene>
<dbReference type="Pfam" id="PF01510">
    <property type="entry name" value="Amidase_2"/>
    <property type="match status" value="1"/>
</dbReference>
<dbReference type="Proteomes" id="UP000504629">
    <property type="component" value="Unplaced"/>
</dbReference>
<evidence type="ECO:0000256" key="1">
    <source>
        <dbReference type="ARBA" id="ARBA00007553"/>
    </source>
</evidence>
<dbReference type="KEGG" id="bman:114246804"/>
<comment type="subunit">
    <text evidence="2">Monomer.</text>
</comment>
<evidence type="ECO:0000313" key="12">
    <source>
        <dbReference type="Proteomes" id="UP000504629"/>
    </source>
</evidence>
<evidence type="ECO:0000259" key="10">
    <source>
        <dbReference type="SMART" id="SM00644"/>
    </source>
</evidence>
<keyword evidence="6" id="KW-1015">Disulfide bond</keyword>
<dbReference type="GO" id="GO:0009253">
    <property type="term" value="P:peptidoglycan catabolic process"/>
    <property type="evidence" value="ECO:0007669"/>
    <property type="project" value="InterPro"/>
</dbReference>
<dbReference type="PANTHER" id="PTHR11022">
    <property type="entry name" value="PEPTIDOGLYCAN RECOGNITION PROTEIN"/>
    <property type="match status" value="1"/>
</dbReference>
<dbReference type="GO" id="GO:0008270">
    <property type="term" value="F:zinc ion binding"/>
    <property type="evidence" value="ECO:0007669"/>
    <property type="project" value="InterPro"/>
</dbReference>
<feature type="domain" description="Peptidoglycan recognition protein family" evidence="11">
    <location>
        <begin position="31"/>
        <end position="175"/>
    </location>
</feature>
<evidence type="ECO:0000256" key="8">
    <source>
        <dbReference type="PIRSR" id="PIRSR037945-1"/>
    </source>
</evidence>
<dbReference type="InterPro" id="IPR036505">
    <property type="entry name" value="Amidase/PGRP_sf"/>
</dbReference>
<dbReference type="GeneID" id="114246804"/>
<dbReference type="FunFam" id="3.40.80.10:FF:000001">
    <property type="entry name" value="Peptidoglycan recognition protein 1"/>
    <property type="match status" value="1"/>
</dbReference>
<dbReference type="SMART" id="SM00701">
    <property type="entry name" value="PGRP"/>
    <property type="match status" value="1"/>
</dbReference>
<dbReference type="GO" id="GO:0045087">
    <property type="term" value="P:innate immune response"/>
    <property type="evidence" value="ECO:0007669"/>
    <property type="project" value="UniProtKB-KW"/>
</dbReference>
<evidence type="ECO:0000256" key="7">
    <source>
        <dbReference type="PIRNR" id="PIRNR037945"/>
    </source>
</evidence>